<evidence type="ECO:0000259" key="2">
    <source>
        <dbReference type="PROSITE" id="PS51186"/>
    </source>
</evidence>
<dbReference type="InterPro" id="IPR000182">
    <property type="entry name" value="GNAT_dom"/>
</dbReference>
<dbReference type="CDD" id="cd04301">
    <property type="entry name" value="NAT_SF"/>
    <property type="match status" value="1"/>
</dbReference>
<gene>
    <name evidence="3" type="ORF">AB5J54_02805</name>
</gene>
<sequence length="224" mass="24618">MTTEPFIRPYRPADRAALGDICVRTAHEGGDASHLYPDPELLPTIFAYPYVDFAPDFAFVLDDGAGSAVGYVLGVPDTTAFAGRFRAEWLPRVTDRYPPLTGAAGTPAEEMTGLLHTPERMVRDELTDFPAHLHIDLLPAWQGRGYGRALMSTLLEALHRHGVRAVHLCMARANTPARAFYDRLGFRLLPVDDPGPVWYLGRPTKPEENSGGDVENPWAAPSPV</sequence>
<name>A0AB39SQS7_9ACTN</name>
<accession>A0AB39SQS7</accession>
<dbReference type="PROSITE" id="PS51186">
    <property type="entry name" value="GNAT"/>
    <property type="match status" value="1"/>
</dbReference>
<protein>
    <submittedName>
        <fullName evidence="3">N-acetyltransferase family protein</fullName>
    </submittedName>
</protein>
<dbReference type="Pfam" id="PF00583">
    <property type="entry name" value="Acetyltransf_1"/>
    <property type="match status" value="1"/>
</dbReference>
<evidence type="ECO:0000256" key="1">
    <source>
        <dbReference type="SAM" id="MobiDB-lite"/>
    </source>
</evidence>
<feature type="domain" description="N-acetyltransferase" evidence="2">
    <location>
        <begin position="5"/>
        <end position="205"/>
    </location>
</feature>
<dbReference type="AlphaFoldDB" id="A0AB39SQS7"/>
<evidence type="ECO:0000313" key="3">
    <source>
        <dbReference type="EMBL" id="XDQ69505.1"/>
    </source>
</evidence>
<dbReference type="SUPFAM" id="SSF55729">
    <property type="entry name" value="Acyl-CoA N-acyltransferases (Nat)"/>
    <property type="match status" value="1"/>
</dbReference>
<dbReference type="PANTHER" id="PTHR13170:SF16">
    <property type="entry name" value="PROTEIN O-GLCNACASE"/>
    <property type="match status" value="1"/>
</dbReference>
<dbReference type="Gene3D" id="3.40.630.30">
    <property type="match status" value="1"/>
</dbReference>
<dbReference type="PANTHER" id="PTHR13170">
    <property type="entry name" value="O-GLCNACASE"/>
    <property type="match status" value="1"/>
</dbReference>
<feature type="region of interest" description="Disordered" evidence="1">
    <location>
        <begin position="202"/>
        <end position="224"/>
    </location>
</feature>
<proteinExistence type="predicted"/>
<dbReference type="EMBL" id="CP163444">
    <property type="protein sequence ID" value="XDQ69505.1"/>
    <property type="molecule type" value="Genomic_DNA"/>
</dbReference>
<dbReference type="GO" id="GO:0016747">
    <property type="term" value="F:acyltransferase activity, transferring groups other than amino-acyl groups"/>
    <property type="evidence" value="ECO:0007669"/>
    <property type="project" value="InterPro"/>
</dbReference>
<dbReference type="InterPro" id="IPR016181">
    <property type="entry name" value="Acyl_CoA_acyltransferase"/>
</dbReference>
<reference evidence="3" key="1">
    <citation type="submission" date="2024-07" db="EMBL/GenBank/DDBJ databases">
        <authorList>
            <person name="Yu S.T."/>
        </authorList>
    </citation>
    <scope>NUCLEOTIDE SEQUENCE</scope>
    <source>
        <strain evidence="3">R44</strain>
    </source>
</reference>
<dbReference type="RefSeq" id="WP_369142246.1">
    <property type="nucleotide sequence ID" value="NZ_CP163444.1"/>
</dbReference>
<organism evidence="3">
    <name type="scientific">Streptomyces sp. R44</name>
    <dbReference type="NCBI Taxonomy" id="3238633"/>
    <lineage>
        <taxon>Bacteria</taxon>
        <taxon>Bacillati</taxon>
        <taxon>Actinomycetota</taxon>
        <taxon>Actinomycetes</taxon>
        <taxon>Kitasatosporales</taxon>
        <taxon>Streptomycetaceae</taxon>
        <taxon>Streptomyces</taxon>
    </lineage>
</organism>
<dbReference type="InterPro" id="IPR051822">
    <property type="entry name" value="Glycosyl_Hydrolase_84"/>
</dbReference>